<feature type="domain" description="NIF system FeS cluster assembly NifU N-terminal" evidence="1">
    <location>
        <begin position="11"/>
        <end position="90"/>
    </location>
</feature>
<dbReference type="RefSeq" id="WP_140031503.1">
    <property type="nucleotide sequence ID" value="NZ_CP137845.1"/>
</dbReference>
<reference evidence="2" key="1">
    <citation type="submission" date="2023-11" db="EMBL/GenBank/DDBJ databases">
        <title>Completed genome sequence of Mycoplasma equirhinis type strain M432/72.</title>
        <authorList>
            <person name="Spergser J."/>
        </authorList>
    </citation>
    <scope>NUCLEOTIDE SEQUENCE [LARGE SCALE GENOMIC DNA]</scope>
    <source>
        <strain evidence="2">M432/72</strain>
    </source>
</reference>
<sequence length="142" mass="16555">MIFYNPNEKREIIFSAYLNPKFKVEELPHNNKTIFEHSNVCVDTIELNLEFNDNVLIDAKYKAEGCTIFIASIELMLDNILNKDRIEIKKIIDAYFAMINNNNLNDNDFDLLNKLIVFKNVKNSFNRLECASIIYRAISKGI</sequence>
<dbReference type="Gene3D" id="3.90.1010.10">
    <property type="match status" value="1"/>
</dbReference>
<evidence type="ECO:0000259" key="1">
    <source>
        <dbReference type="Pfam" id="PF01592"/>
    </source>
</evidence>
<dbReference type="SUPFAM" id="SSF82649">
    <property type="entry name" value="SufE/NifU"/>
    <property type="match status" value="1"/>
</dbReference>
<dbReference type="CDD" id="cd06664">
    <property type="entry name" value="IscU_like"/>
    <property type="match status" value="1"/>
</dbReference>
<evidence type="ECO:0000313" key="3">
    <source>
        <dbReference type="Proteomes" id="UP001303601"/>
    </source>
</evidence>
<dbReference type="EMBL" id="CP137845">
    <property type="protein sequence ID" value="WPB53752.1"/>
    <property type="molecule type" value="Genomic_DNA"/>
</dbReference>
<protein>
    <submittedName>
        <fullName evidence="2">Iron-sulfur cluster assembly scaffold protein</fullName>
    </submittedName>
</protein>
<evidence type="ECO:0000313" key="2">
    <source>
        <dbReference type="EMBL" id="WPB53752.1"/>
    </source>
</evidence>
<dbReference type="Pfam" id="PF01592">
    <property type="entry name" value="NifU_N"/>
    <property type="match status" value="1"/>
</dbReference>
<dbReference type="Proteomes" id="UP001303601">
    <property type="component" value="Chromosome"/>
</dbReference>
<proteinExistence type="predicted"/>
<organism evidence="2 3">
    <name type="scientific">Metamycoplasma equirhinis</name>
    <dbReference type="NCBI Taxonomy" id="92402"/>
    <lineage>
        <taxon>Bacteria</taxon>
        <taxon>Bacillati</taxon>
        <taxon>Mycoplasmatota</taxon>
        <taxon>Mycoplasmoidales</taxon>
        <taxon>Metamycoplasmataceae</taxon>
        <taxon>Metamycoplasma</taxon>
    </lineage>
</organism>
<name>A0ABZ0P9Q3_9BACT</name>
<gene>
    <name evidence="2" type="ORF">R9B83_02050</name>
</gene>
<dbReference type="GeneID" id="94493655"/>
<keyword evidence="3" id="KW-1185">Reference proteome</keyword>
<accession>A0ABZ0P9Q3</accession>
<dbReference type="InterPro" id="IPR002871">
    <property type="entry name" value="NIF_FeS_clus_asmbl_NifU_N"/>
</dbReference>